<dbReference type="PANTHER" id="PTHR43485">
    <property type="entry name" value="HYDROGENASE-4 COMPONENT G"/>
    <property type="match status" value="1"/>
</dbReference>
<evidence type="ECO:0000259" key="3">
    <source>
        <dbReference type="Pfam" id="PF00329"/>
    </source>
</evidence>
<reference evidence="5" key="1">
    <citation type="submission" date="2022-09" db="EMBL/GenBank/DDBJ databases">
        <title>Actin cytoskeleton and complex cell architecture in an #Asgard archaeon.</title>
        <authorList>
            <person name="Ponce Toledo R.I."/>
            <person name="Schleper C."/>
            <person name="Rodrigues Oliveira T."/>
            <person name="Wollweber F."/>
            <person name="Xu J."/>
            <person name="Rittmann S."/>
            <person name="Klingl A."/>
            <person name="Pilhofer M."/>
        </authorList>
    </citation>
    <scope>NUCLEOTIDE SEQUENCE</scope>
    <source>
        <strain evidence="5">B-35</strain>
    </source>
</reference>
<dbReference type="EMBL" id="CP104013">
    <property type="protein sequence ID" value="UYP47443.1"/>
    <property type="molecule type" value="Genomic_DNA"/>
</dbReference>
<evidence type="ECO:0000256" key="2">
    <source>
        <dbReference type="ARBA" id="ARBA00023027"/>
    </source>
</evidence>
<dbReference type="InterPro" id="IPR001135">
    <property type="entry name" value="NADH_Q_OxRdtase_suD"/>
</dbReference>
<accession>A0ABY6HV95</accession>
<dbReference type="InterPro" id="IPR052197">
    <property type="entry name" value="ComplexI_49kDa-like"/>
</dbReference>
<dbReference type="Gene3D" id="3.30.460.80">
    <property type="entry name" value="NADH:ubiquinone oxidoreductase, 30kDa subunit"/>
    <property type="match status" value="1"/>
</dbReference>
<name>A0ABY6HV95_9ARCH</name>
<dbReference type="SUPFAM" id="SSF143243">
    <property type="entry name" value="Nqo5-like"/>
    <property type="match status" value="1"/>
</dbReference>
<evidence type="ECO:0000256" key="1">
    <source>
        <dbReference type="ARBA" id="ARBA00023002"/>
    </source>
</evidence>
<evidence type="ECO:0000313" key="6">
    <source>
        <dbReference type="Proteomes" id="UP001208689"/>
    </source>
</evidence>
<organism evidence="5 6">
    <name type="scientific">Candidatus Lokiarchaeum ossiferum</name>
    <dbReference type="NCBI Taxonomy" id="2951803"/>
    <lineage>
        <taxon>Archaea</taxon>
        <taxon>Promethearchaeati</taxon>
        <taxon>Promethearchaeota</taxon>
        <taxon>Promethearchaeia</taxon>
        <taxon>Promethearchaeales</taxon>
        <taxon>Promethearchaeaceae</taxon>
        <taxon>Candidatus Lokiarchaeum</taxon>
    </lineage>
</organism>
<dbReference type="Pfam" id="PF00329">
    <property type="entry name" value="Complex1_30kDa"/>
    <property type="match status" value="1"/>
</dbReference>
<feature type="domain" description="NADH:ubiquinone oxidoreductase 30kDa subunit" evidence="3">
    <location>
        <begin position="64"/>
        <end position="153"/>
    </location>
</feature>
<keyword evidence="1" id="KW-0560">Oxidoreductase</keyword>
<feature type="domain" description="NADH-quinone oxidoreductase subunit D" evidence="4">
    <location>
        <begin position="328"/>
        <end position="545"/>
    </location>
</feature>
<keyword evidence="2" id="KW-0520">NAD</keyword>
<proteinExistence type="predicted"/>
<evidence type="ECO:0000259" key="4">
    <source>
        <dbReference type="Pfam" id="PF00346"/>
    </source>
</evidence>
<evidence type="ECO:0000313" key="5">
    <source>
        <dbReference type="EMBL" id="UYP47443.1"/>
    </source>
</evidence>
<dbReference type="SUPFAM" id="SSF56762">
    <property type="entry name" value="HydB/Nqo4-like"/>
    <property type="match status" value="1"/>
</dbReference>
<dbReference type="Proteomes" id="UP001208689">
    <property type="component" value="Chromosome"/>
</dbReference>
<dbReference type="InterPro" id="IPR001268">
    <property type="entry name" value="NADH_UbQ_OxRdtase_30kDa_su"/>
</dbReference>
<protein>
    <submittedName>
        <fullName evidence="5">NAD(P)H-quinone oxidoreductase subunit H, chloroplastic</fullName>
    </submittedName>
</protein>
<dbReference type="Pfam" id="PF00346">
    <property type="entry name" value="Complex1_49kDa"/>
    <property type="match status" value="1"/>
</dbReference>
<sequence length="546" mass="62861">MEGPESSRLPKISLNSDVRTHQSEVLPNRNVQLSIEAVITNLENFLGLDFLKRISTENNNMILVNRIRIKDIAKYFRDLKFNLSSIFASDIGDSLEVNYLFHNRPFVHKSSIIIQLVIKKKLELDSIALIYKNAQIHETTLTHRMGIEFINIAYKAISNEDLYCTPTNFDFKPQTQFQDKTGIYDEIHKSANYFDLNIQENIVQKVEIRDGWNYKKFQPRLENADPINGFAPVLSELSKNHAFHNYLLYTQMSEFINEKSVPLKAKFIRTLGAELERIFSHLLWFTNLADLFGMKRAAKKIYRNYLKLTIHLENHMDPKNLLSIISYGSATDISMTAAQNLYHYFRDSENQIFDDIYNFTYSQKVSQNLAHIGKISQENAIKSGLTGPSIRGSGIPIDVRLNDPYLTYTLGEISQVWNVITFKEGDSFARTQVRLWEIKESIAICKHILHGLSSYGRNLKSEIMENGIQWEPNQHFIDVVEAPQGSLGLYLRSGLKKPLDTWNTVRLITPDRANYGASTDLLKGEELHDLPMILHTLDLNFSMIDL</sequence>
<keyword evidence="6" id="KW-1185">Reference proteome</keyword>
<dbReference type="Gene3D" id="1.10.645.10">
    <property type="entry name" value="Cytochrome-c3 Hydrogenase, chain B"/>
    <property type="match status" value="1"/>
</dbReference>
<dbReference type="InterPro" id="IPR029014">
    <property type="entry name" value="NiFe-Hase_large"/>
</dbReference>
<dbReference type="PANTHER" id="PTHR43485:SF1">
    <property type="entry name" value="FORMATE HYDROGENLYASE SUBUNIT 5-RELATED"/>
    <property type="match status" value="1"/>
</dbReference>
<dbReference type="InterPro" id="IPR037232">
    <property type="entry name" value="NADH_quin_OxRdtase_su_C/D-like"/>
</dbReference>
<gene>
    <name evidence="5" type="ORF">NEF87_003728</name>
</gene>